<protein>
    <submittedName>
        <fullName evidence="1">Type I-E CRISPR-associated protein Cas7/Cse4/CasC</fullName>
    </submittedName>
</protein>
<dbReference type="InterPro" id="IPR010148">
    <property type="entry name" value="CRISPR-assoc_prot_CT1975"/>
</dbReference>
<name>A0ABX6ND85_9BACT</name>
<accession>A0ABX6ND85</accession>
<dbReference type="EMBL" id="CP039543">
    <property type="protein sequence ID" value="QJT08018.1"/>
    <property type="molecule type" value="Genomic_DNA"/>
</dbReference>
<dbReference type="Pfam" id="PF09344">
    <property type="entry name" value="Cas_CT1975"/>
    <property type="match status" value="1"/>
</dbReference>
<dbReference type="NCBIfam" id="TIGR01869">
    <property type="entry name" value="casC_Cse4"/>
    <property type="match status" value="1"/>
</dbReference>
<evidence type="ECO:0000313" key="1">
    <source>
        <dbReference type="EMBL" id="QJT08018.1"/>
    </source>
</evidence>
<gene>
    <name evidence="1" type="primary">cas7e</name>
    <name evidence="1" type="ORF">E8L03_03335</name>
</gene>
<keyword evidence="2" id="KW-1185">Reference proteome</keyword>
<dbReference type="RefSeq" id="WP_171266574.1">
    <property type="nucleotide sequence ID" value="NZ_CP039543.1"/>
</dbReference>
<organism evidence="1 2">
    <name type="scientific">Oceanidesulfovibrio marinus</name>
    <dbReference type="NCBI Taxonomy" id="370038"/>
    <lineage>
        <taxon>Bacteria</taxon>
        <taxon>Pseudomonadati</taxon>
        <taxon>Thermodesulfobacteriota</taxon>
        <taxon>Desulfovibrionia</taxon>
        <taxon>Desulfovibrionales</taxon>
        <taxon>Desulfovibrionaceae</taxon>
        <taxon>Oceanidesulfovibrio</taxon>
    </lineage>
</organism>
<proteinExistence type="predicted"/>
<sequence length="390" mass="42267">MSRFIQLHILTSYPASNLNRDDLGQPKSVIVGNTPRLRVSSQSLKRAWRTSDVFRQAFDGAMGTRTKSMGECVYRALTQGATLQAILEDSKASAGLPTVAEKKAEEIAKAVAGVFGALRKSTEAKKEAEQEAAQEGAADAEKVSEKAKMKEMHIEQLAHFGPAEIEAIAKLVEERRADGKKPDAEELDLLRNSPGAVDIAMFGRMLAASKPFNVEAAVQVAHAMTVHKVVKEDDFFTAVDDLNRDETGAGHMGVFEFGAGLYYLYVCIDRDLLVENLADDEDAASRALEALVRTACTVSPTGKQNSFASRANASFCLAEKGDAQPRTLSSAFLQGIDKPADVLAKAVDALMQVRSKFEQVYGDETPYVFFDVSGAESKGTLQQVCEFVRG</sequence>
<reference evidence="1 2" key="1">
    <citation type="submission" date="2019-04" db="EMBL/GenBank/DDBJ databases">
        <title>Isolation and culture of sulfate reducing bacteria from the cold seep of the South China Sea.</title>
        <authorList>
            <person name="Sun C."/>
            <person name="Liu R."/>
        </authorList>
    </citation>
    <scope>NUCLEOTIDE SEQUENCE [LARGE SCALE GENOMIC DNA]</scope>
    <source>
        <strain evidence="1 2">CS1</strain>
    </source>
</reference>
<evidence type="ECO:0000313" key="2">
    <source>
        <dbReference type="Proteomes" id="UP000503251"/>
    </source>
</evidence>
<dbReference type="Proteomes" id="UP000503251">
    <property type="component" value="Chromosome"/>
</dbReference>